<dbReference type="AlphaFoldDB" id="A0A7W8E929"/>
<organism evidence="1 2">
    <name type="scientific">Granulicella mallensis</name>
    <dbReference type="NCBI Taxonomy" id="940614"/>
    <lineage>
        <taxon>Bacteria</taxon>
        <taxon>Pseudomonadati</taxon>
        <taxon>Acidobacteriota</taxon>
        <taxon>Terriglobia</taxon>
        <taxon>Terriglobales</taxon>
        <taxon>Acidobacteriaceae</taxon>
        <taxon>Granulicella</taxon>
    </lineage>
</organism>
<evidence type="ECO:0000313" key="2">
    <source>
        <dbReference type="Proteomes" id="UP000584867"/>
    </source>
</evidence>
<name>A0A7W8E929_9BACT</name>
<evidence type="ECO:0000313" key="1">
    <source>
        <dbReference type="EMBL" id="MBB5063241.1"/>
    </source>
</evidence>
<proteinExistence type="predicted"/>
<protein>
    <submittedName>
        <fullName evidence="1">Uncharacterized protein</fullName>
    </submittedName>
</protein>
<accession>A0A7W8E929</accession>
<comment type="caution">
    <text evidence="1">The sequence shown here is derived from an EMBL/GenBank/DDBJ whole genome shotgun (WGS) entry which is preliminary data.</text>
</comment>
<sequence length="130" mass="13952">MKVVSLAVVVLVIVGSYFLFFKTTPSGPSIAGDWVGFWDVQALGSKQGEVEAGYGNSVVELHLSRNLFTMLHRYSGTGTIHTDNGPIQEFKVINVSVFPSGQFDGFMVGTGEAKQDGKVSAAHSMERPSP</sequence>
<reference evidence="1 2" key="1">
    <citation type="submission" date="2020-08" db="EMBL/GenBank/DDBJ databases">
        <title>Genomic Encyclopedia of Type Strains, Phase IV (KMG-V): Genome sequencing to study the core and pangenomes of soil and plant-associated prokaryotes.</title>
        <authorList>
            <person name="Whitman W."/>
        </authorList>
    </citation>
    <scope>NUCLEOTIDE SEQUENCE [LARGE SCALE GENOMIC DNA]</scope>
    <source>
        <strain evidence="1 2">X5P3</strain>
    </source>
</reference>
<dbReference type="Proteomes" id="UP000584867">
    <property type="component" value="Unassembled WGS sequence"/>
</dbReference>
<dbReference type="EMBL" id="JACHIO010000005">
    <property type="protein sequence ID" value="MBB5063241.1"/>
    <property type="molecule type" value="Genomic_DNA"/>
</dbReference>
<gene>
    <name evidence="1" type="ORF">HDF15_001581</name>
</gene>
<dbReference type="RefSeq" id="WP_184254234.1">
    <property type="nucleotide sequence ID" value="NZ_JACHIO010000005.1"/>
</dbReference>